<feature type="non-terminal residue" evidence="1">
    <location>
        <position position="1"/>
    </location>
</feature>
<dbReference type="Proteomes" id="UP000789860">
    <property type="component" value="Unassembled WGS sequence"/>
</dbReference>
<protein>
    <submittedName>
        <fullName evidence="1">9365_t:CDS:1</fullName>
    </submittedName>
</protein>
<evidence type="ECO:0000313" key="2">
    <source>
        <dbReference type="Proteomes" id="UP000789860"/>
    </source>
</evidence>
<comment type="caution">
    <text evidence="1">The sequence shown here is derived from an EMBL/GenBank/DDBJ whole genome shotgun (WGS) entry which is preliminary data.</text>
</comment>
<name>A0ACA9M506_9GLOM</name>
<proteinExistence type="predicted"/>
<keyword evidence="2" id="KW-1185">Reference proteome</keyword>
<sequence>EVNTFQIMKIFEGEILMSSYVFDLLFKSSDMINYVYINTIVDNKILDNYMKNHKVYITIHYIILCFSGLLDIENFENLKRLALSYIYLSFRDFDIFNKIKNITNLELKDITFETIRKFKENIIKLQNLRYFSIFNSINDMDVIMFIIENLKNLIYFKIVSSNLIFFDKELEEKIFKECMKYENLNLLEIRDSVSGNYKSININVKCLFRQGYMILKNDVKKFENELSKENRIKFLVSNLYFSEEAIERVGNNDRIYLCHENELVNDIKIEFVQQTTNFTKNSTIPNISRSSSLQVEDGDNLPTYEEAVAETPNSRRRVHNMNIVLLKESIGVEMKKILFNENLNRIINFLDSHRMK</sequence>
<accession>A0ACA9M506</accession>
<reference evidence="1" key="1">
    <citation type="submission" date="2021-06" db="EMBL/GenBank/DDBJ databases">
        <authorList>
            <person name="Kallberg Y."/>
            <person name="Tangrot J."/>
            <person name="Rosling A."/>
        </authorList>
    </citation>
    <scope>NUCLEOTIDE SEQUENCE</scope>
    <source>
        <strain evidence="1">AU212A</strain>
    </source>
</reference>
<dbReference type="EMBL" id="CAJVPM010009824">
    <property type="protein sequence ID" value="CAG8567338.1"/>
    <property type="molecule type" value="Genomic_DNA"/>
</dbReference>
<evidence type="ECO:0000313" key="1">
    <source>
        <dbReference type="EMBL" id="CAG8567338.1"/>
    </source>
</evidence>
<organism evidence="1 2">
    <name type="scientific">Scutellospora calospora</name>
    <dbReference type="NCBI Taxonomy" id="85575"/>
    <lineage>
        <taxon>Eukaryota</taxon>
        <taxon>Fungi</taxon>
        <taxon>Fungi incertae sedis</taxon>
        <taxon>Mucoromycota</taxon>
        <taxon>Glomeromycotina</taxon>
        <taxon>Glomeromycetes</taxon>
        <taxon>Diversisporales</taxon>
        <taxon>Gigasporaceae</taxon>
        <taxon>Scutellospora</taxon>
    </lineage>
</organism>
<gene>
    <name evidence="1" type="ORF">SCALOS_LOCUS5722</name>
</gene>